<dbReference type="InterPro" id="IPR029068">
    <property type="entry name" value="Glyas_Bleomycin-R_OHBP_Dase"/>
</dbReference>
<dbReference type="CDD" id="cd07262">
    <property type="entry name" value="VOC_like"/>
    <property type="match status" value="1"/>
</dbReference>
<dbReference type="PROSITE" id="PS51819">
    <property type="entry name" value="VOC"/>
    <property type="match status" value="1"/>
</dbReference>
<accession>A0A933KZ65</accession>
<sequence>MTNIIDHVGISVTDFDKSRAFYVAALGTLGIKVIGDFSEGDGKYLGFGKERPTFWVGTGKMVRGEAHIAFIARSRADVESFYTAALANGGRDHGKPGLRPHYHADYYAAYVLDPDGHNVEAVYHGD</sequence>
<proteinExistence type="predicted"/>
<dbReference type="Gene3D" id="3.10.180.10">
    <property type="entry name" value="2,3-Dihydroxybiphenyl 1,2-Dioxygenase, domain 1"/>
    <property type="match status" value="1"/>
</dbReference>
<evidence type="ECO:0000259" key="1">
    <source>
        <dbReference type="PROSITE" id="PS51819"/>
    </source>
</evidence>
<name>A0A933KZ65_9HYPH</name>
<comment type="caution">
    <text evidence="2">The sequence shown here is derived from an EMBL/GenBank/DDBJ whole genome shotgun (WGS) entry which is preliminary data.</text>
</comment>
<dbReference type="EMBL" id="JACRAF010000016">
    <property type="protein sequence ID" value="MBI4921028.1"/>
    <property type="molecule type" value="Genomic_DNA"/>
</dbReference>
<dbReference type="PANTHER" id="PTHR35006">
    <property type="entry name" value="GLYOXALASE FAMILY PROTEIN (AFU_ORTHOLOGUE AFUA_5G14830)"/>
    <property type="match status" value="1"/>
</dbReference>
<feature type="domain" description="VOC" evidence="1">
    <location>
        <begin position="4"/>
        <end position="124"/>
    </location>
</feature>
<dbReference type="Proteomes" id="UP000782610">
    <property type="component" value="Unassembled WGS sequence"/>
</dbReference>
<dbReference type="AlphaFoldDB" id="A0A933KZ65"/>
<organism evidence="2 3">
    <name type="scientific">Devosia nanyangense</name>
    <dbReference type="NCBI Taxonomy" id="1228055"/>
    <lineage>
        <taxon>Bacteria</taxon>
        <taxon>Pseudomonadati</taxon>
        <taxon>Pseudomonadota</taxon>
        <taxon>Alphaproteobacteria</taxon>
        <taxon>Hyphomicrobiales</taxon>
        <taxon>Devosiaceae</taxon>
        <taxon>Devosia</taxon>
    </lineage>
</organism>
<evidence type="ECO:0000313" key="2">
    <source>
        <dbReference type="EMBL" id="MBI4921028.1"/>
    </source>
</evidence>
<protein>
    <submittedName>
        <fullName evidence="2">VOC family protein</fullName>
    </submittedName>
</protein>
<dbReference type="PANTHER" id="PTHR35006:SF2">
    <property type="entry name" value="GLYOXALASE FAMILY PROTEIN (AFU_ORTHOLOGUE AFUA_5G14830)"/>
    <property type="match status" value="1"/>
</dbReference>
<dbReference type="Pfam" id="PF00903">
    <property type="entry name" value="Glyoxalase"/>
    <property type="match status" value="1"/>
</dbReference>
<dbReference type="InterPro" id="IPR004360">
    <property type="entry name" value="Glyas_Fos-R_dOase_dom"/>
</dbReference>
<dbReference type="InterPro" id="IPR037523">
    <property type="entry name" value="VOC_core"/>
</dbReference>
<dbReference type="SUPFAM" id="SSF54593">
    <property type="entry name" value="Glyoxalase/Bleomycin resistance protein/Dihydroxybiphenyl dioxygenase"/>
    <property type="match status" value="1"/>
</dbReference>
<gene>
    <name evidence="2" type="ORF">HY834_04715</name>
</gene>
<reference evidence="2" key="1">
    <citation type="submission" date="2020-07" db="EMBL/GenBank/DDBJ databases">
        <title>Huge and variable diversity of episymbiotic CPR bacteria and DPANN archaea in groundwater ecosystems.</title>
        <authorList>
            <person name="He C.Y."/>
            <person name="Keren R."/>
            <person name="Whittaker M."/>
            <person name="Farag I.F."/>
            <person name="Doudna J."/>
            <person name="Cate J.H.D."/>
            <person name="Banfield J.F."/>
        </authorList>
    </citation>
    <scope>NUCLEOTIDE SEQUENCE</scope>
    <source>
        <strain evidence="2">NC_groundwater_1586_Pr3_B-0.1um_66_15</strain>
    </source>
</reference>
<evidence type="ECO:0000313" key="3">
    <source>
        <dbReference type="Proteomes" id="UP000782610"/>
    </source>
</evidence>